<organism evidence="1 2">
    <name type="scientific">Gekko japonicus</name>
    <name type="common">Schlegel's Japanese gecko</name>
    <dbReference type="NCBI Taxonomy" id="146911"/>
    <lineage>
        <taxon>Eukaryota</taxon>
        <taxon>Metazoa</taxon>
        <taxon>Chordata</taxon>
        <taxon>Craniata</taxon>
        <taxon>Vertebrata</taxon>
        <taxon>Euteleostomi</taxon>
        <taxon>Lepidosauria</taxon>
        <taxon>Squamata</taxon>
        <taxon>Bifurcata</taxon>
        <taxon>Gekkota</taxon>
        <taxon>Gekkonidae</taxon>
        <taxon>Gekkoninae</taxon>
        <taxon>Gekko</taxon>
    </lineage>
</organism>
<dbReference type="GO" id="GO:0016874">
    <property type="term" value="F:ligase activity"/>
    <property type="evidence" value="ECO:0007669"/>
    <property type="project" value="UniProtKB-KW"/>
</dbReference>
<keyword evidence="1" id="KW-1185">Reference proteome</keyword>
<name>A0ABM1JZM9_GEKJA</name>
<evidence type="ECO:0000313" key="1">
    <source>
        <dbReference type="Proteomes" id="UP000694871"/>
    </source>
</evidence>
<reference evidence="2" key="1">
    <citation type="submission" date="2025-08" db="UniProtKB">
        <authorList>
            <consortium name="RefSeq"/>
        </authorList>
    </citation>
    <scope>IDENTIFICATION</scope>
</reference>
<dbReference type="RefSeq" id="XP_015266916.1">
    <property type="nucleotide sequence ID" value="XM_015411430.1"/>
</dbReference>
<gene>
    <name evidence="2" type="primary">ACSBG1</name>
</gene>
<sequence length="107" mass="12173">CAVDLDTSEPTDCLTQEARDFCEKVGSKATKASEIVRERDPAVYRAIREGIDRVNARAVANVQRVQKWAVLEKDFSIAGGEFGPTMKLRRQAVMEKYRDDIEAFYRD</sequence>
<feature type="non-terminal residue" evidence="2">
    <location>
        <position position="1"/>
    </location>
</feature>
<accession>A0ABM1JZM9</accession>
<dbReference type="GeneID" id="107110630"/>
<evidence type="ECO:0000313" key="2">
    <source>
        <dbReference type="RefSeq" id="XP_015266916.1"/>
    </source>
</evidence>
<proteinExistence type="predicted"/>
<keyword evidence="2" id="KW-0436">Ligase</keyword>
<protein>
    <submittedName>
        <fullName evidence="2">Long-chain-fatty-acid--CoA ligase ACSBG1</fullName>
    </submittedName>
</protein>
<dbReference type="Proteomes" id="UP000694871">
    <property type="component" value="Unplaced"/>
</dbReference>